<reference evidence="2" key="1">
    <citation type="submission" date="2020-10" db="EMBL/GenBank/DDBJ databases">
        <title>Connecting structure to function with the recovery of over 1000 high-quality activated sludge metagenome-assembled genomes encoding full-length rRNA genes using long-read sequencing.</title>
        <authorList>
            <person name="Singleton C.M."/>
            <person name="Petriglieri F."/>
            <person name="Kristensen J.M."/>
            <person name="Kirkegaard R.H."/>
            <person name="Michaelsen T.Y."/>
            <person name="Andersen M.H."/>
            <person name="Karst S.M."/>
            <person name="Dueholm M.S."/>
            <person name="Nielsen P.H."/>
            <person name="Albertsen M."/>
        </authorList>
    </citation>
    <scope>NUCLEOTIDE SEQUENCE</scope>
    <source>
        <strain evidence="2">OdNE_18-Q3-R46-58_BAT3C.305</strain>
    </source>
</reference>
<proteinExistence type="predicted"/>
<feature type="chain" id="PRO_5038351389" evidence="1">
    <location>
        <begin position="20"/>
        <end position="185"/>
    </location>
</feature>
<evidence type="ECO:0000313" key="3">
    <source>
        <dbReference type="Proteomes" id="UP000808146"/>
    </source>
</evidence>
<evidence type="ECO:0000313" key="2">
    <source>
        <dbReference type="EMBL" id="MBK8889160.1"/>
    </source>
</evidence>
<evidence type="ECO:0000256" key="1">
    <source>
        <dbReference type="SAM" id="SignalP"/>
    </source>
</evidence>
<organism evidence="2 3">
    <name type="scientific">Candidatus Dechloromonas phosphorivorans</name>
    <dbReference type="NCBI Taxonomy" id="2899244"/>
    <lineage>
        <taxon>Bacteria</taxon>
        <taxon>Pseudomonadati</taxon>
        <taxon>Pseudomonadota</taxon>
        <taxon>Betaproteobacteria</taxon>
        <taxon>Rhodocyclales</taxon>
        <taxon>Azonexaceae</taxon>
        <taxon>Dechloromonas</taxon>
    </lineage>
</organism>
<keyword evidence="1" id="KW-0732">Signal</keyword>
<comment type="caution">
    <text evidence="2">The sequence shown here is derived from an EMBL/GenBank/DDBJ whole genome shotgun (WGS) entry which is preliminary data.</text>
</comment>
<protein>
    <submittedName>
        <fullName evidence="2">Uncharacterized protein</fullName>
    </submittedName>
</protein>
<gene>
    <name evidence="2" type="ORF">IPN75_01665</name>
</gene>
<dbReference type="Proteomes" id="UP000808146">
    <property type="component" value="Unassembled WGS sequence"/>
</dbReference>
<name>A0A9D7QLR0_9RHOO</name>
<feature type="signal peptide" evidence="1">
    <location>
        <begin position="1"/>
        <end position="19"/>
    </location>
</feature>
<sequence length="185" mass="20634">MFRRLIFSLLLACCGSSMADEIVPICYGYGCIAQASVQFSEERLREINQQLVVAVDPDEERKMLAIAIGRMYGWAGEQSDIRNDRGGNYADGHAPGKMDCIDHSTSTTRLLRLLEARGSLRWHRVLDPDVRNWALIFPAHWSAVIAESSGGDAHRFVVDSWFVDNGEPAVILQLDEWKKGAGPDV</sequence>
<dbReference type="AlphaFoldDB" id="A0A9D7QLR0"/>
<dbReference type="EMBL" id="JADKBR010000001">
    <property type="protein sequence ID" value="MBK8889160.1"/>
    <property type="molecule type" value="Genomic_DNA"/>
</dbReference>
<accession>A0A9D7QLR0</accession>